<name>A0A5N7B664_9EURO</name>
<sequence length="264" mass="30563">MFRSLSRFTGSLARLRLQEDREAQREKAFDILCETFTLLTKIPSVYVKPDDFLSLPVKVNIKVLPLNEVTTEETPGATVHADLDFFLPLSHESISSKYKMNLESPEVSKRFSQVNQLTDGDCPRIVELGCWNKPGHLEYLAYRVVWEADEVPRMGTDGNSRPLRVVTGWKRPPRFAFAPRFRPYLHTHYSPDSEPTHYWVKSGLSHIKIAVYNTSNGDPRFLLRSEILTIIAAISTRLMDKELEDHLIIPVRKPLLHYTRYRYC</sequence>
<accession>A0A5N7B664</accession>
<proteinExistence type="predicted"/>
<dbReference type="EMBL" id="ML736221">
    <property type="protein sequence ID" value="KAE8377597.1"/>
    <property type="molecule type" value="Genomic_DNA"/>
</dbReference>
<dbReference type="OrthoDB" id="4177740at2759"/>
<organism evidence="1 2">
    <name type="scientific">Aspergillus bertholletiae</name>
    <dbReference type="NCBI Taxonomy" id="1226010"/>
    <lineage>
        <taxon>Eukaryota</taxon>
        <taxon>Fungi</taxon>
        <taxon>Dikarya</taxon>
        <taxon>Ascomycota</taxon>
        <taxon>Pezizomycotina</taxon>
        <taxon>Eurotiomycetes</taxon>
        <taxon>Eurotiomycetidae</taxon>
        <taxon>Eurotiales</taxon>
        <taxon>Aspergillaceae</taxon>
        <taxon>Aspergillus</taxon>
        <taxon>Aspergillus subgen. Circumdati</taxon>
    </lineage>
</organism>
<evidence type="ECO:0000313" key="2">
    <source>
        <dbReference type="Proteomes" id="UP000326198"/>
    </source>
</evidence>
<reference evidence="1 2" key="1">
    <citation type="submission" date="2019-04" db="EMBL/GenBank/DDBJ databases">
        <title>Friends and foes A comparative genomics studyof 23 Aspergillus species from section Flavi.</title>
        <authorList>
            <consortium name="DOE Joint Genome Institute"/>
            <person name="Kjaerbolling I."/>
            <person name="Vesth T."/>
            <person name="Frisvad J.C."/>
            <person name="Nybo J.L."/>
            <person name="Theobald S."/>
            <person name="Kildgaard S."/>
            <person name="Isbrandt T."/>
            <person name="Kuo A."/>
            <person name="Sato A."/>
            <person name="Lyhne E.K."/>
            <person name="Kogle M.E."/>
            <person name="Wiebenga A."/>
            <person name="Kun R.S."/>
            <person name="Lubbers R.J."/>
            <person name="Makela M.R."/>
            <person name="Barry K."/>
            <person name="Chovatia M."/>
            <person name="Clum A."/>
            <person name="Daum C."/>
            <person name="Haridas S."/>
            <person name="He G."/>
            <person name="LaButti K."/>
            <person name="Lipzen A."/>
            <person name="Mondo S."/>
            <person name="Riley R."/>
            <person name="Salamov A."/>
            <person name="Simmons B.A."/>
            <person name="Magnuson J.K."/>
            <person name="Henrissat B."/>
            <person name="Mortensen U.H."/>
            <person name="Larsen T.O."/>
            <person name="Devries R.P."/>
            <person name="Grigoriev I.V."/>
            <person name="Machida M."/>
            <person name="Baker S.E."/>
            <person name="Andersen M.R."/>
        </authorList>
    </citation>
    <scope>NUCLEOTIDE SEQUENCE [LARGE SCALE GENOMIC DNA]</scope>
    <source>
        <strain evidence="1 2">IBT 29228</strain>
    </source>
</reference>
<dbReference type="Proteomes" id="UP000326198">
    <property type="component" value="Unassembled WGS sequence"/>
</dbReference>
<keyword evidence="2" id="KW-1185">Reference proteome</keyword>
<dbReference type="AlphaFoldDB" id="A0A5N7B664"/>
<protein>
    <submittedName>
        <fullName evidence="1">Uncharacterized protein</fullName>
    </submittedName>
</protein>
<gene>
    <name evidence="1" type="ORF">BDV26DRAFT_281762</name>
</gene>
<evidence type="ECO:0000313" key="1">
    <source>
        <dbReference type="EMBL" id="KAE8377597.1"/>
    </source>
</evidence>